<sequence>MREPLDSPIEEIVLNREGCLDMEDSIGCSGSSVKSDHDILLGSLVTYEEARLKLPEAERFTDLTDSEDSPLKRRRRRMKKNVVLEEEDSETSPTAVNVGSSGNERTAVSESFSGGNTTPSQARTDHSGILINKRPQLHQLVPKMQTSVNTMTLAQRGGTAVKDTVWRMMGYLLTNELARQMNWKGANGKAAFKNLILRGIINARISEVLGKRRTLVSEENAHLISQLIQTAQHIAPRYPADFCVEQQALVL</sequence>
<evidence type="ECO:0000313" key="1">
    <source>
        <dbReference type="EMBL" id="KAJ7995779.1"/>
    </source>
</evidence>
<accession>A0ACC2FWK4</accession>
<reference evidence="1" key="1">
    <citation type="submission" date="2021-05" db="EMBL/GenBank/DDBJ databases">
        <authorList>
            <person name="Pan Q."/>
            <person name="Jouanno E."/>
            <person name="Zahm M."/>
            <person name="Klopp C."/>
            <person name="Cabau C."/>
            <person name="Louis A."/>
            <person name="Berthelot C."/>
            <person name="Parey E."/>
            <person name="Roest Crollius H."/>
            <person name="Montfort J."/>
            <person name="Robinson-Rechavi M."/>
            <person name="Bouchez O."/>
            <person name="Lampietro C."/>
            <person name="Lopez Roques C."/>
            <person name="Donnadieu C."/>
            <person name="Postlethwait J."/>
            <person name="Bobe J."/>
            <person name="Dillon D."/>
            <person name="Chandos A."/>
            <person name="von Hippel F."/>
            <person name="Guiguen Y."/>
        </authorList>
    </citation>
    <scope>NUCLEOTIDE SEQUENCE</scope>
    <source>
        <strain evidence="1">YG-Jan2019</strain>
    </source>
</reference>
<keyword evidence="2" id="KW-1185">Reference proteome</keyword>
<gene>
    <name evidence="1" type="ORF">DPEC_G00248120</name>
</gene>
<protein>
    <submittedName>
        <fullName evidence="1">Uncharacterized protein</fullName>
    </submittedName>
</protein>
<dbReference type="Proteomes" id="UP001157502">
    <property type="component" value="Chromosome 21"/>
</dbReference>
<name>A0ACC2FWK4_DALPE</name>
<comment type="caution">
    <text evidence="1">The sequence shown here is derived from an EMBL/GenBank/DDBJ whole genome shotgun (WGS) entry which is preliminary data.</text>
</comment>
<proteinExistence type="predicted"/>
<dbReference type="EMBL" id="CM055748">
    <property type="protein sequence ID" value="KAJ7995779.1"/>
    <property type="molecule type" value="Genomic_DNA"/>
</dbReference>
<organism evidence="1 2">
    <name type="scientific">Dallia pectoralis</name>
    <name type="common">Alaska blackfish</name>
    <dbReference type="NCBI Taxonomy" id="75939"/>
    <lineage>
        <taxon>Eukaryota</taxon>
        <taxon>Metazoa</taxon>
        <taxon>Chordata</taxon>
        <taxon>Craniata</taxon>
        <taxon>Vertebrata</taxon>
        <taxon>Euteleostomi</taxon>
        <taxon>Actinopterygii</taxon>
        <taxon>Neopterygii</taxon>
        <taxon>Teleostei</taxon>
        <taxon>Protacanthopterygii</taxon>
        <taxon>Esociformes</taxon>
        <taxon>Umbridae</taxon>
        <taxon>Dallia</taxon>
    </lineage>
</organism>
<evidence type="ECO:0000313" key="2">
    <source>
        <dbReference type="Proteomes" id="UP001157502"/>
    </source>
</evidence>